<dbReference type="InterPro" id="IPR051604">
    <property type="entry name" value="Ergot_Alk_Oxidoreductase"/>
</dbReference>
<accession>A0ABR8ME94</accession>
<comment type="caution">
    <text evidence="2">The sequence shown here is derived from an EMBL/GenBank/DDBJ whole genome shotgun (WGS) entry which is preliminary data.</text>
</comment>
<protein>
    <submittedName>
        <fullName evidence="2">NAD(P)H-binding protein</fullName>
    </submittedName>
</protein>
<dbReference type="SUPFAM" id="SSF51735">
    <property type="entry name" value="NAD(P)-binding Rossmann-fold domains"/>
    <property type="match status" value="1"/>
</dbReference>
<dbReference type="PANTHER" id="PTHR43162:SF1">
    <property type="entry name" value="PRESTALK A DIFFERENTIATION PROTEIN A"/>
    <property type="match status" value="1"/>
</dbReference>
<evidence type="ECO:0000313" key="2">
    <source>
        <dbReference type="EMBL" id="MBD3914435.1"/>
    </source>
</evidence>
<dbReference type="Gene3D" id="3.40.50.720">
    <property type="entry name" value="NAD(P)-binding Rossmann-like Domain"/>
    <property type="match status" value="1"/>
</dbReference>
<gene>
    <name evidence="2" type="ORF">IEZ25_07395</name>
</gene>
<reference evidence="2 3" key="1">
    <citation type="submission" date="2020-09" db="EMBL/GenBank/DDBJ databases">
        <title>novel species in genus Nocardioides.</title>
        <authorList>
            <person name="Zhang G."/>
        </authorList>
    </citation>
    <scope>NUCLEOTIDE SEQUENCE [LARGE SCALE GENOMIC DNA]</scope>
    <source>
        <strain evidence="2 3">19197</strain>
    </source>
</reference>
<evidence type="ECO:0000313" key="3">
    <source>
        <dbReference type="Proteomes" id="UP000649289"/>
    </source>
</evidence>
<sequence>MTPTHTSTNQIATTAPSGNVGRHLVHDLVRGGVRPRVLAHRRDGVPAGLDDHVEVVVVDLADASALTTALDGVGALFLTVPALLSEDPLADYEAFGASVARAVEEAGVSHVVLQSSIGAELRRGAGDIDGLARVEELLDATPASTLHLRCGFFFTNLLMQLDALRAGEVPVVLPVDHPFAWVAPADIAAVASSWLLRADWSGRHVQAVHGPADLGWADALAIVSAATGHDVRPRRISDDDMRASLTGAGMGAKQVEAVLGMSTGMRDGFVPEQPRDATTTTPTTLGAWAYEVLRPALSTD</sequence>
<dbReference type="InterPro" id="IPR036291">
    <property type="entry name" value="NAD(P)-bd_dom_sf"/>
</dbReference>
<evidence type="ECO:0000259" key="1">
    <source>
        <dbReference type="Pfam" id="PF13460"/>
    </source>
</evidence>
<organism evidence="2 3">
    <name type="scientific">Nocardioides hwasunensis</name>
    <dbReference type="NCBI Taxonomy" id="397258"/>
    <lineage>
        <taxon>Bacteria</taxon>
        <taxon>Bacillati</taxon>
        <taxon>Actinomycetota</taxon>
        <taxon>Actinomycetes</taxon>
        <taxon>Propionibacteriales</taxon>
        <taxon>Nocardioidaceae</taxon>
        <taxon>Nocardioides</taxon>
    </lineage>
</organism>
<dbReference type="EMBL" id="JACXYY010000003">
    <property type="protein sequence ID" value="MBD3914435.1"/>
    <property type="molecule type" value="Genomic_DNA"/>
</dbReference>
<dbReference type="Gene3D" id="3.90.25.10">
    <property type="entry name" value="UDP-galactose 4-epimerase, domain 1"/>
    <property type="match status" value="1"/>
</dbReference>
<dbReference type="Pfam" id="PF13460">
    <property type="entry name" value="NAD_binding_10"/>
    <property type="match status" value="1"/>
</dbReference>
<dbReference type="InterPro" id="IPR016040">
    <property type="entry name" value="NAD(P)-bd_dom"/>
</dbReference>
<feature type="domain" description="NAD(P)-binding" evidence="1">
    <location>
        <begin position="17"/>
        <end position="120"/>
    </location>
</feature>
<name>A0ABR8ME94_9ACTN</name>
<dbReference type="RefSeq" id="WP_191198783.1">
    <property type="nucleotide sequence ID" value="NZ_BAAAPA010000004.1"/>
</dbReference>
<keyword evidence="3" id="KW-1185">Reference proteome</keyword>
<dbReference type="PANTHER" id="PTHR43162">
    <property type="match status" value="1"/>
</dbReference>
<dbReference type="Proteomes" id="UP000649289">
    <property type="component" value="Unassembled WGS sequence"/>
</dbReference>
<proteinExistence type="predicted"/>